<keyword evidence="5" id="KW-0539">Nucleus</keyword>
<keyword evidence="8" id="KW-1185">Reference proteome</keyword>
<dbReference type="Gene3D" id="2.130.10.10">
    <property type="entry name" value="YVTN repeat-like/Quinoprotein amine dehydrogenase"/>
    <property type="match status" value="1"/>
</dbReference>
<evidence type="ECO:0000256" key="1">
    <source>
        <dbReference type="ARBA" id="ARBA00004123"/>
    </source>
</evidence>
<evidence type="ECO:0000313" key="7">
    <source>
        <dbReference type="EMBL" id="GAY66786.1"/>
    </source>
</evidence>
<dbReference type="InterPro" id="IPR036322">
    <property type="entry name" value="WD40_repeat_dom_sf"/>
</dbReference>
<proteinExistence type="inferred from homology"/>
<organism evidence="7 8">
    <name type="scientific">Citrus unshiu</name>
    <name type="common">Satsuma mandarin</name>
    <name type="synonym">Citrus nobilis var. unshiu</name>
    <dbReference type="NCBI Taxonomy" id="55188"/>
    <lineage>
        <taxon>Eukaryota</taxon>
        <taxon>Viridiplantae</taxon>
        <taxon>Streptophyta</taxon>
        <taxon>Embryophyta</taxon>
        <taxon>Tracheophyta</taxon>
        <taxon>Spermatophyta</taxon>
        <taxon>Magnoliopsida</taxon>
        <taxon>eudicotyledons</taxon>
        <taxon>Gunneridae</taxon>
        <taxon>Pentapetalae</taxon>
        <taxon>rosids</taxon>
        <taxon>malvids</taxon>
        <taxon>Sapindales</taxon>
        <taxon>Rutaceae</taxon>
        <taxon>Aurantioideae</taxon>
        <taxon>Citrus</taxon>
    </lineage>
</organism>
<evidence type="ECO:0000256" key="5">
    <source>
        <dbReference type="ARBA" id="ARBA00023242"/>
    </source>
</evidence>
<dbReference type="GO" id="GO:0016070">
    <property type="term" value="P:RNA metabolic process"/>
    <property type="evidence" value="ECO:0007669"/>
    <property type="project" value="UniProtKB-ARBA"/>
</dbReference>
<name>A0A2H5QQ95_CITUN</name>
<gene>
    <name evidence="7" type="ORF">CUMW_251520</name>
</gene>
<keyword evidence="3 6" id="KW-0853">WD repeat</keyword>
<dbReference type="GO" id="GO:0048188">
    <property type="term" value="C:Set1C/COMPASS complex"/>
    <property type="evidence" value="ECO:0007669"/>
    <property type="project" value="TreeGrafter"/>
</dbReference>
<comment type="subcellular location">
    <subcellularLocation>
        <location evidence="1">Nucleus</location>
    </subcellularLocation>
</comment>
<dbReference type="PROSITE" id="PS50082">
    <property type="entry name" value="WD_REPEATS_2"/>
    <property type="match status" value="1"/>
</dbReference>
<dbReference type="Proteomes" id="UP000236630">
    <property type="component" value="Unassembled WGS sequence"/>
</dbReference>
<dbReference type="EMBL" id="BDQV01000618">
    <property type="protein sequence ID" value="GAY66786.1"/>
    <property type="molecule type" value="Genomic_DNA"/>
</dbReference>
<dbReference type="PANTHER" id="PTHR19861:SF0">
    <property type="entry name" value="WD REPEAT-CONTAINING PROTEIN 82"/>
    <property type="match status" value="1"/>
</dbReference>
<protein>
    <submittedName>
        <fullName evidence="7">Uncharacterized protein</fullName>
    </submittedName>
</protein>
<dbReference type="SUPFAM" id="SSF50978">
    <property type="entry name" value="WD40 repeat-like"/>
    <property type="match status" value="1"/>
</dbReference>
<comment type="caution">
    <text evidence="7">The sequence shown here is derived from an EMBL/GenBank/DDBJ whole genome shotgun (WGS) entry which is preliminary data.</text>
</comment>
<evidence type="ECO:0000256" key="6">
    <source>
        <dbReference type="PROSITE-ProRule" id="PRU00221"/>
    </source>
</evidence>
<evidence type="ECO:0000256" key="2">
    <source>
        <dbReference type="ARBA" id="ARBA00005616"/>
    </source>
</evidence>
<dbReference type="InterPro" id="IPR001680">
    <property type="entry name" value="WD40_rpt"/>
</dbReference>
<dbReference type="PANTHER" id="PTHR19861">
    <property type="entry name" value="WD40 REPEAT PROTEIN SWD2"/>
    <property type="match status" value="1"/>
</dbReference>
<dbReference type="InterPro" id="IPR037867">
    <property type="entry name" value="Swd2/WDR82"/>
</dbReference>
<dbReference type="GO" id="GO:0003682">
    <property type="term" value="F:chromatin binding"/>
    <property type="evidence" value="ECO:0007669"/>
    <property type="project" value="TreeGrafter"/>
</dbReference>
<feature type="repeat" description="WD" evidence="6">
    <location>
        <begin position="33"/>
        <end position="74"/>
    </location>
</feature>
<keyword evidence="4" id="KW-0677">Repeat</keyword>
<dbReference type="AlphaFoldDB" id="A0A2H5QQ95"/>
<evidence type="ECO:0000256" key="3">
    <source>
        <dbReference type="ARBA" id="ARBA00022574"/>
    </source>
</evidence>
<evidence type="ECO:0000313" key="8">
    <source>
        <dbReference type="Proteomes" id="UP000236630"/>
    </source>
</evidence>
<dbReference type="InterPro" id="IPR015943">
    <property type="entry name" value="WD40/YVTN_repeat-like_dom_sf"/>
</dbReference>
<accession>A0A2H5QQ95</accession>
<sequence>MHQKVGSQSEREDNVSLELFEEILQSMEVGISFRDYNGRISSMNFHKSSSYLVTASDDESIRPYDVSAATISTVSFLAR</sequence>
<comment type="similarity">
    <text evidence="2">Belongs to the WD repeat SWD2 family.</text>
</comment>
<reference evidence="7 8" key="1">
    <citation type="journal article" date="2017" name="Front. Genet.">
        <title>Draft sequencing of the heterozygous diploid genome of Satsuma (Citrus unshiu Marc.) using a hybrid assembly approach.</title>
        <authorList>
            <person name="Shimizu T."/>
            <person name="Tanizawa Y."/>
            <person name="Mochizuki T."/>
            <person name="Nagasaki H."/>
            <person name="Yoshioka T."/>
            <person name="Toyoda A."/>
            <person name="Fujiyama A."/>
            <person name="Kaminuma E."/>
            <person name="Nakamura Y."/>
        </authorList>
    </citation>
    <scope>NUCLEOTIDE SEQUENCE [LARGE SCALE GENOMIC DNA]</scope>
    <source>
        <strain evidence="8">cv. Miyagawa wase</strain>
    </source>
</reference>
<evidence type="ECO:0000256" key="4">
    <source>
        <dbReference type="ARBA" id="ARBA00022737"/>
    </source>
</evidence>